<accession>A0ABN2Q3R8</accession>
<keyword evidence="3" id="KW-1185">Reference proteome</keyword>
<dbReference type="Proteomes" id="UP001499933">
    <property type="component" value="Unassembled WGS sequence"/>
</dbReference>
<protein>
    <recommendedName>
        <fullName evidence="1">Hemerythrin-like domain-containing protein</fullName>
    </recommendedName>
</protein>
<dbReference type="RefSeq" id="WP_344090217.1">
    <property type="nucleotide sequence ID" value="NZ_BAAAOG010000001.1"/>
</dbReference>
<evidence type="ECO:0000313" key="2">
    <source>
        <dbReference type="EMBL" id="GAA1943636.1"/>
    </source>
</evidence>
<dbReference type="EMBL" id="BAAAOG010000001">
    <property type="protein sequence ID" value="GAA1943636.1"/>
    <property type="molecule type" value="Genomic_DNA"/>
</dbReference>
<dbReference type="Gene3D" id="1.20.120.520">
    <property type="entry name" value="nmb1532 protein domain like"/>
    <property type="match status" value="1"/>
</dbReference>
<comment type="caution">
    <text evidence="2">The sequence shown here is derived from an EMBL/GenBank/DDBJ whole genome shotgun (WGS) entry which is preliminary data.</text>
</comment>
<evidence type="ECO:0000313" key="3">
    <source>
        <dbReference type="Proteomes" id="UP001499933"/>
    </source>
</evidence>
<dbReference type="InterPro" id="IPR012312">
    <property type="entry name" value="Hemerythrin-like"/>
</dbReference>
<reference evidence="2 3" key="1">
    <citation type="journal article" date="2019" name="Int. J. Syst. Evol. Microbiol.">
        <title>The Global Catalogue of Microorganisms (GCM) 10K type strain sequencing project: providing services to taxonomists for standard genome sequencing and annotation.</title>
        <authorList>
            <consortium name="The Broad Institute Genomics Platform"/>
            <consortium name="The Broad Institute Genome Sequencing Center for Infectious Disease"/>
            <person name="Wu L."/>
            <person name="Ma J."/>
        </authorList>
    </citation>
    <scope>NUCLEOTIDE SEQUENCE [LARGE SCALE GENOMIC DNA]</scope>
    <source>
        <strain evidence="2 3">JCM 14901</strain>
    </source>
</reference>
<dbReference type="CDD" id="cd12108">
    <property type="entry name" value="Hr-like"/>
    <property type="match status" value="1"/>
</dbReference>
<proteinExistence type="predicted"/>
<organism evidence="2 3">
    <name type="scientific">Microbacterium deminutum</name>
    <dbReference type="NCBI Taxonomy" id="344164"/>
    <lineage>
        <taxon>Bacteria</taxon>
        <taxon>Bacillati</taxon>
        <taxon>Actinomycetota</taxon>
        <taxon>Actinomycetes</taxon>
        <taxon>Micrococcales</taxon>
        <taxon>Microbacteriaceae</taxon>
        <taxon>Microbacterium</taxon>
    </lineage>
</organism>
<dbReference type="Pfam" id="PF01814">
    <property type="entry name" value="Hemerythrin"/>
    <property type="match status" value="1"/>
</dbReference>
<evidence type="ECO:0000259" key="1">
    <source>
        <dbReference type="Pfam" id="PF01814"/>
    </source>
</evidence>
<sequence>MPAIPLPSSGGVPAAAPKTCDASGMAEIHRMFTFGFGKAPGLVQGVAAGDTAHAEVVARELDLLSVAVHAHHEGEDERLWGPLEERAPACAGHVERMKAQHAQLLVHLEALDAAVPAWRSSATAADAEPVLTALDGVNAALNEHLPDEEANIVPVMETVITEPEIEWFSDHGRKATPKGQSWNSLGLIIESQPDGGDAWQRKNLPAPVRLLWRVIGRPRYLKHRAALEGR</sequence>
<gene>
    <name evidence="2" type="ORF">GCM10009776_01740</name>
</gene>
<feature type="domain" description="Hemerythrin-like" evidence="1">
    <location>
        <begin position="49"/>
        <end position="154"/>
    </location>
</feature>
<name>A0ABN2Q3R8_9MICO</name>